<organism evidence="2 3">
    <name type="scientific">Rhodocollybia butyracea</name>
    <dbReference type="NCBI Taxonomy" id="206335"/>
    <lineage>
        <taxon>Eukaryota</taxon>
        <taxon>Fungi</taxon>
        <taxon>Dikarya</taxon>
        <taxon>Basidiomycota</taxon>
        <taxon>Agaricomycotina</taxon>
        <taxon>Agaricomycetes</taxon>
        <taxon>Agaricomycetidae</taxon>
        <taxon>Agaricales</taxon>
        <taxon>Marasmiineae</taxon>
        <taxon>Omphalotaceae</taxon>
        <taxon>Rhodocollybia</taxon>
    </lineage>
</organism>
<sequence length="185" mass="21948">MACRYHSQHYLTFAPRGQKIPNTEYRILPRFRGFGHEHHLFVGDSRRIQYAGLYTIKTLSHVAPEGCKLPIAGVEISFKQELQRMYNLGELQFECVGLQCVGFDMELHTRIEAFEQRRSRENLRWEDSRKRKRPYLKSSDFTSNIDNGWPERRGRSLSPKRKRQMFGPPLERRSRSRNRSTGPEY</sequence>
<evidence type="ECO:0000313" key="2">
    <source>
        <dbReference type="EMBL" id="KAF9078767.1"/>
    </source>
</evidence>
<name>A0A9P5UGT3_9AGAR</name>
<feature type="region of interest" description="Disordered" evidence="1">
    <location>
        <begin position="136"/>
        <end position="185"/>
    </location>
</feature>
<evidence type="ECO:0000313" key="3">
    <source>
        <dbReference type="Proteomes" id="UP000772434"/>
    </source>
</evidence>
<keyword evidence="3" id="KW-1185">Reference proteome</keyword>
<protein>
    <submittedName>
        <fullName evidence="2">Uncharacterized protein</fullName>
    </submittedName>
</protein>
<gene>
    <name evidence="2" type="ORF">BDP27DRAFT_1310149</name>
</gene>
<evidence type="ECO:0000256" key="1">
    <source>
        <dbReference type="SAM" id="MobiDB-lite"/>
    </source>
</evidence>
<reference evidence="2" key="1">
    <citation type="submission" date="2020-11" db="EMBL/GenBank/DDBJ databases">
        <authorList>
            <consortium name="DOE Joint Genome Institute"/>
            <person name="Ahrendt S."/>
            <person name="Riley R."/>
            <person name="Andreopoulos W."/>
            <person name="Labutti K."/>
            <person name="Pangilinan J."/>
            <person name="Ruiz-Duenas F.J."/>
            <person name="Barrasa J.M."/>
            <person name="Sanchez-Garcia M."/>
            <person name="Camarero S."/>
            <person name="Miyauchi S."/>
            <person name="Serrano A."/>
            <person name="Linde D."/>
            <person name="Babiker R."/>
            <person name="Drula E."/>
            <person name="Ayuso-Fernandez I."/>
            <person name="Pacheco R."/>
            <person name="Padilla G."/>
            <person name="Ferreira P."/>
            <person name="Barriuso J."/>
            <person name="Kellner H."/>
            <person name="Castanera R."/>
            <person name="Alfaro M."/>
            <person name="Ramirez L."/>
            <person name="Pisabarro A.G."/>
            <person name="Kuo A."/>
            <person name="Tritt A."/>
            <person name="Lipzen A."/>
            <person name="He G."/>
            <person name="Yan M."/>
            <person name="Ng V."/>
            <person name="Cullen D."/>
            <person name="Martin F."/>
            <person name="Rosso M.-N."/>
            <person name="Henrissat B."/>
            <person name="Hibbett D."/>
            <person name="Martinez A.T."/>
            <person name="Grigoriev I.V."/>
        </authorList>
    </citation>
    <scope>NUCLEOTIDE SEQUENCE</scope>
    <source>
        <strain evidence="2">AH 40177</strain>
    </source>
</reference>
<dbReference type="Proteomes" id="UP000772434">
    <property type="component" value="Unassembled WGS sequence"/>
</dbReference>
<proteinExistence type="predicted"/>
<comment type="caution">
    <text evidence="2">The sequence shown here is derived from an EMBL/GenBank/DDBJ whole genome shotgun (WGS) entry which is preliminary data.</text>
</comment>
<dbReference type="OrthoDB" id="3060478at2759"/>
<dbReference type="AlphaFoldDB" id="A0A9P5UGT3"/>
<dbReference type="EMBL" id="JADNRY010000001">
    <property type="protein sequence ID" value="KAF9078767.1"/>
    <property type="molecule type" value="Genomic_DNA"/>
</dbReference>
<accession>A0A9P5UGT3</accession>